<accession>A0A4P6EVN0</accession>
<dbReference type="Proteomes" id="UP000293568">
    <property type="component" value="Chromosome"/>
</dbReference>
<organism evidence="1 2">
    <name type="scientific">Paenibacillus protaetiae</name>
    <dbReference type="NCBI Taxonomy" id="2509456"/>
    <lineage>
        <taxon>Bacteria</taxon>
        <taxon>Bacillati</taxon>
        <taxon>Bacillota</taxon>
        <taxon>Bacilli</taxon>
        <taxon>Bacillales</taxon>
        <taxon>Paenibacillaceae</taxon>
        <taxon>Paenibacillus</taxon>
    </lineage>
</organism>
<proteinExistence type="predicted"/>
<dbReference type="EMBL" id="CP035492">
    <property type="protein sequence ID" value="QAY66605.1"/>
    <property type="molecule type" value="Genomic_DNA"/>
</dbReference>
<keyword evidence="2" id="KW-1185">Reference proteome</keyword>
<evidence type="ECO:0000313" key="2">
    <source>
        <dbReference type="Proteomes" id="UP000293568"/>
    </source>
</evidence>
<dbReference type="OrthoDB" id="2624347at2"/>
<evidence type="ECO:0000313" key="1">
    <source>
        <dbReference type="EMBL" id="QAY66605.1"/>
    </source>
</evidence>
<name>A0A4P6EVN0_9BACL</name>
<dbReference type="KEGG" id="pprt:ET464_09500"/>
<reference evidence="1 2" key="1">
    <citation type="submission" date="2019-01" db="EMBL/GenBank/DDBJ databases">
        <title>Genome sequencing of strain FW100M-2.</title>
        <authorList>
            <person name="Heo J."/>
            <person name="Kim S.-J."/>
            <person name="Kim J.-S."/>
            <person name="Hong S.-B."/>
            <person name="Kwon S.-W."/>
        </authorList>
    </citation>
    <scope>NUCLEOTIDE SEQUENCE [LARGE SCALE GENOMIC DNA]</scope>
    <source>
        <strain evidence="1 2">FW100M-2</strain>
    </source>
</reference>
<dbReference type="AlphaFoldDB" id="A0A4P6EVN0"/>
<protein>
    <submittedName>
        <fullName evidence="1">Nucleoside-diphosphate sugar epimerase</fullName>
    </submittedName>
</protein>
<dbReference type="RefSeq" id="WP_129440347.1">
    <property type="nucleotide sequence ID" value="NZ_CP035492.1"/>
</dbReference>
<gene>
    <name evidence="1" type="ORF">ET464_09500</name>
</gene>
<sequence length="97" mass="10972">MQQQVTELIEHMSHSHLQLARMLEAERDVVIRMAEIVLDLPDEGPDLGEDGLMDSAQMLTQSVVSYLASMAELQETLAVHMQYLMKEMKPAGEDDEE</sequence>